<dbReference type="InterPro" id="IPR008925">
    <property type="entry name" value="aa_tRNA-synth_I_cd-bd_sf"/>
</dbReference>
<keyword evidence="7 11" id="KW-0648">Protein biosynthesis</keyword>
<dbReference type="InterPro" id="IPR033910">
    <property type="entry name" value="GluRS_core"/>
</dbReference>
<evidence type="ECO:0000256" key="8">
    <source>
        <dbReference type="ARBA" id="ARBA00023146"/>
    </source>
</evidence>
<accession>A0A6A6HDW8</accession>
<evidence type="ECO:0000256" key="5">
    <source>
        <dbReference type="ARBA" id="ARBA00022741"/>
    </source>
</evidence>
<keyword evidence="6 11" id="KW-0067">ATP-binding</keyword>
<dbReference type="GO" id="GO:0006424">
    <property type="term" value="P:glutamyl-tRNA aminoacylation"/>
    <property type="evidence" value="ECO:0007669"/>
    <property type="project" value="InterPro"/>
</dbReference>
<dbReference type="OrthoDB" id="428822at2759"/>
<dbReference type="GO" id="GO:0005524">
    <property type="term" value="F:ATP binding"/>
    <property type="evidence" value="ECO:0007669"/>
    <property type="project" value="UniProtKB-KW"/>
</dbReference>
<keyword evidence="5 11" id="KW-0547">Nucleotide-binding</keyword>
<dbReference type="InterPro" id="IPR020058">
    <property type="entry name" value="Glu/Gln-tRNA-synth_Ib_cat-dom"/>
</dbReference>
<dbReference type="EC" id="6.1.1.17" evidence="3"/>
<dbReference type="EMBL" id="ML991786">
    <property type="protein sequence ID" value="KAF2236247.1"/>
    <property type="molecule type" value="Genomic_DNA"/>
</dbReference>
<dbReference type="GO" id="GO:0004818">
    <property type="term" value="F:glutamate-tRNA ligase activity"/>
    <property type="evidence" value="ECO:0007669"/>
    <property type="project" value="UniProtKB-EC"/>
</dbReference>
<sequence>MQSSTPFTQSTFICSSCLRRLTISPRNRAHQLVPSAYNTRSRGQARWYSGPLWTTTSRGNSWQRLPDSPARTRFAPSPTGMLHLGSLRTALFSYLLARATKGQFLLRLEDTDRSRTIQDAEQRLYDDLGWAGLHWDEGPGVGGPYGPYRQSERTRLYQDHVHQLRRSGHAYRCFCSPERLNSLLRYQHQHKLPMGYDRTCASLTIEESYTRAASGESHVIRLKSPEDTPVVHDLIFGKVQDKWQDYRNKKAGDSAWDDPILLKSDGMPTYHLANVIDDHLMRITHVIRGSEWLSTTSRHIALYDAFGWEPPLFAHVGLLVDAAGQKLSKRNSGVETDIKSYRENGYLPETLVNFVSLLGWSHKEGSDFMDLNKMVKIFAPKFTKGNTTVDLGKLGFLQKKHAAVRAEKGGQGLEEMVDLVVHQVQSSFPLDSYEKILRERMTLRQYVTAILRGGAKNYETPTDFVQRISYFFGPRDIHEKVTDLDPEGQDCVLAATQLEEIPAERWLTGVLNDKIRLIIQLLLDTNTKDPDAIPSFEQEDERKEWKKKFNMLLRKLVTGGSPGPGISETMQLLGRDTVLSRISEWADSCVDARKGERQTWQQLLPKHRRETLVFEENIA</sequence>
<dbReference type="GO" id="GO:0005739">
    <property type="term" value="C:mitochondrion"/>
    <property type="evidence" value="ECO:0007669"/>
    <property type="project" value="UniProtKB-SubCell"/>
</dbReference>
<dbReference type="PRINTS" id="PR00987">
    <property type="entry name" value="TRNASYNTHGLU"/>
</dbReference>
<comment type="subcellular location">
    <subcellularLocation>
        <location evidence="1">Mitochondrion</location>
    </subcellularLocation>
</comment>
<dbReference type="InterPro" id="IPR000924">
    <property type="entry name" value="Glu/Gln-tRNA-synth"/>
</dbReference>
<evidence type="ECO:0000313" key="15">
    <source>
        <dbReference type="Proteomes" id="UP000800092"/>
    </source>
</evidence>
<keyword evidence="4 11" id="KW-0436">Ligase</keyword>
<proteinExistence type="inferred from homology"/>
<evidence type="ECO:0000256" key="9">
    <source>
        <dbReference type="ARBA" id="ARBA00030865"/>
    </source>
</evidence>
<dbReference type="SUPFAM" id="SSF52374">
    <property type="entry name" value="Nucleotidylyl transferase"/>
    <property type="match status" value="1"/>
</dbReference>
<evidence type="ECO:0000256" key="6">
    <source>
        <dbReference type="ARBA" id="ARBA00022840"/>
    </source>
</evidence>
<dbReference type="SUPFAM" id="SSF48163">
    <property type="entry name" value="An anticodon-binding domain of class I aminoacyl-tRNA synthetases"/>
    <property type="match status" value="1"/>
</dbReference>
<dbReference type="Pfam" id="PF00749">
    <property type="entry name" value="tRNA-synt_1c"/>
    <property type="match status" value="1"/>
</dbReference>
<dbReference type="PANTHER" id="PTHR43311">
    <property type="entry name" value="GLUTAMATE--TRNA LIGASE"/>
    <property type="match status" value="1"/>
</dbReference>
<dbReference type="InterPro" id="IPR014729">
    <property type="entry name" value="Rossmann-like_a/b/a_fold"/>
</dbReference>
<dbReference type="HAMAP" id="MF_00022">
    <property type="entry name" value="Glu_tRNA_synth_type1"/>
    <property type="match status" value="1"/>
</dbReference>
<dbReference type="InterPro" id="IPR049940">
    <property type="entry name" value="GluQ/Sye"/>
</dbReference>
<dbReference type="PANTHER" id="PTHR43311:SF2">
    <property type="entry name" value="GLUTAMATE--TRNA LIGASE, MITOCHONDRIAL-RELATED"/>
    <property type="match status" value="1"/>
</dbReference>
<dbReference type="Pfam" id="PF19269">
    <property type="entry name" value="Anticodon_2"/>
    <property type="match status" value="1"/>
</dbReference>
<keyword evidence="8 11" id="KW-0030">Aminoacyl-tRNA synthetase</keyword>
<dbReference type="Gene3D" id="1.10.10.350">
    <property type="match status" value="1"/>
</dbReference>
<dbReference type="GO" id="GO:0008270">
    <property type="term" value="F:zinc ion binding"/>
    <property type="evidence" value="ECO:0007669"/>
    <property type="project" value="InterPro"/>
</dbReference>
<comment type="similarity">
    <text evidence="2">Belongs to the class-I aminoacyl-tRNA synthetase family. Glutamate--tRNA ligase type 1 subfamily.</text>
</comment>
<dbReference type="GO" id="GO:0000049">
    <property type="term" value="F:tRNA binding"/>
    <property type="evidence" value="ECO:0007669"/>
    <property type="project" value="InterPro"/>
</dbReference>
<evidence type="ECO:0000256" key="10">
    <source>
        <dbReference type="ARBA" id="ARBA00072917"/>
    </source>
</evidence>
<dbReference type="InterPro" id="IPR020751">
    <property type="entry name" value="aa-tRNA-synth_I_codon-bd_sub2"/>
</dbReference>
<protein>
    <recommendedName>
        <fullName evidence="10">Glutamate--tRNA ligase, mitochondrial</fullName>
        <ecNumber evidence="3">6.1.1.17</ecNumber>
    </recommendedName>
    <alternativeName>
        <fullName evidence="9">Glutamyl-tRNA synthetase</fullName>
    </alternativeName>
</protein>
<evidence type="ECO:0000313" key="14">
    <source>
        <dbReference type="EMBL" id="KAF2236247.1"/>
    </source>
</evidence>
<name>A0A6A6HDW8_VIRVR</name>
<feature type="domain" description="Glutamyl/glutaminyl-tRNA synthetase class Ib catalytic" evidence="12">
    <location>
        <begin position="71"/>
        <end position="386"/>
    </location>
</feature>
<evidence type="ECO:0000256" key="4">
    <source>
        <dbReference type="ARBA" id="ARBA00022598"/>
    </source>
</evidence>
<gene>
    <name evidence="14" type="ORF">EV356DRAFT_443722</name>
</gene>
<evidence type="ECO:0000256" key="3">
    <source>
        <dbReference type="ARBA" id="ARBA00012835"/>
    </source>
</evidence>
<dbReference type="AlphaFoldDB" id="A0A6A6HDW8"/>
<feature type="domain" description="Aminoacyl-tRNA synthetase class I anticodon-binding" evidence="13">
    <location>
        <begin position="547"/>
        <end position="584"/>
    </location>
</feature>
<keyword evidence="15" id="KW-1185">Reference proteome</keyword>
<evidence type="ECO:0000256" key="1">
    <source>
        <dbReference type="ARBA" id="ARBA00004173"/>
    </source>
</evidence>
<dbReference type="InterPro" id="IPR045462">
    <property type="entry name" value="aa-tRNA-synth_I_cd-bd"/>
</dbReference>
<dbReference type="Gene3D" id="3.40.50.620">
    <property type="entry name" value="HUPs"/>
    <property type="match status" value="1"/>
</dbReference>
<dbReference type="NCBIfam" id="TIGR00464">
    <property type="entry name" value="gltX_bact"/>
    <property type="match status" value="1"/>
</dbReference>
<evidence type="ECO:0000259" key="13">
    <source>
        <dbReference type="Pfam" id="PF19269"/>
    </source>
</evidence>
<evidence type="ECO:0000259" key="12">
    <source>
        <dbReference type="Pfam" id="PF00749"/>
    </source>
</evidence>
<evidence type="ECO:0000256" key="7">
    <source>
        <dbReference type="ARBA" id="ARBA00022917"/>
    </source>
</evidence>
<evidence type="ECO:0000256" key="2">
    <source>
        <dbReference type="ARBA" id="ARBA00007894"/>
    </source>
</evidence>
<organism evidence="14 15">
    <name type="scientific">Viridothelium virens</name>
    <name type="common">Speckled blister lichen</name>
    <name type="synonym">Trypethelium virens</name>
    <dbReference type="NCBI Taxonomy" id="1048519"/>
    <lineage>
        <taxon>Eukaryota</taxon>
        <taxon>Fungi</taxon>
        <taxon>Dikarya</taxon>
        <taxon>Ascomycota</taxon>
        <taxon>Pezizomycotina</taxon>
        <taxon>Dothideomycetes</taxon>
        <taxon>Dothideomycetes incertae sedis</taxon>
        <taxon>Trypetheliales</taxon>
        <taxon>Trypetheliaceae</taxon>
        <taxon>Viridothelium</taxon>
    </lineage>
</organism>
<evidence type="ECO:0000256" key="11">
    <source>
        <dbReference type="RuleBase" id="RU363037"/>
    </source>
</evidence>
<reference evidence="14" key="1">
    <citation type="journal article" date="2020" name="Stud. Mycol.">
        <title>101 Dothideomycetes genomes: a test case for predicting lifestyles and emergence of pathogens.</title>
        <authorList>
            <person name="Haridas S."/>
            <person name="Albert R."/>
            <person name="Binder M."/>
            <person name="Bloem J."/>
            <person name="Labutti K."/>
            <person name="Salamov A."/>
            <person name="Andreopoulos B."/>
            <person name="Baker S."/>
            <person name="Barry K."/>
            <person name="Bills G."/>
            <person name="Bluhm B."/>
            <person name="Cannon C."/>
            <person name="Castanera R."/>
            <person name="Culley D."/>
            <person name="Daum C."/>
            <person name="Ezra D."/>
            <person name="Gonzalez J."/>
            <person name="Henrissat B."/>
            <person name="Kuo A."/>
            <person name="Liang C."/>
            <person name="Lipzen A."/>
            <person name="Lutzoni F."/>
            <person name="Magnuson J."/>
            <person name="Mondo S."/>
            <person name="Nolan M."/>
            <person name="Ohm R."/>
            <person name="Pangilinan J."/>
            <person name="Park H.-J."/>
            <person name="Ramirez L."/>
            <person name="Alfaro M."/>
            <person name="Sun H."/>
            <person name="Tritt A."/>
            <person name="Yoshinaga Y."/>
            <person name="Zwiers L.-H."/>
            <person name="Turgeon B."/>
            <person name="Goodwin S."/>
            <person name="Spatafora J."/>
            <person name="Crous P."/>
            <person name="Grigoriev I."/>
        </authorList>
    </citation>
    <scope>NUCLEOTIDE SEQUENCE</scope>
    <source>
        <strain evidence="14">Tuck. ex Michener</strain>
    </source>
</reference>
<dbReference type="Proteomes" id="UP000800092">
    <property type="component" value="Unassembled WGS sequence"/>
</dbReference>
<dbReference type="CDD" id="cd00808">
    <property type="entry name" value="GluRS_core"/>
    <property type="match status" value="1"/>
</dbReference>
<dbReference type="InterPro" id="IPR004527">
    <property type="entry name" value="Glu-tRNA-ligase_bac/mito"/>
</dbReference>
<dbReference type="FunFam" id="3.40.50.620:FF:000045">
    <property type="entry name" value="Glutamate--tRNA ligase, mitochondrial"/>
    <property type="match status" value="1"/>
</dbReference>